<evidence type="ECO:0000313" key="10">
    <source>
        <dbReference type="Proteomes" id="UP001600064"/>
    </source>
</evidence>
<dbReference type="Gene3D" id="3.20.20.80">
    <property type="entry name" value="Glycosidases"/>
    <property type="match status" value="1"/>
</dbReference>
<dbReference type="InterPro" id="IPR006102">
    <property type="entry name" value="Ig-like_GH2"/>
</dbReference>
<keyword evidence="10" id="KW-1185">Reference proteome</keyword>
<accession>A0ABR4DCI4</accession>
<evidence type="ECO:0000259" key="7">
    <source>
        <dbReference type="Pfam" id="PF17786"/>
    </source>
</evidence>
<dbReference type="Proteomes" id="UP001600064">
    <property type="component" value="Unassembled WGS sequence"/>
</dbReference>
<feature type="domain" description="Glycoside hydrolase family 2 immunoglobulin-like beta-sandwich" evidence="6">
    <location>
        <begin position="175"/>
        <end position="290"/>
    </location>
</feature>
<keyword evidence="5" id="KW-0732">Signal</keyword>
<dbReference type="Gene3D" id="2.60.120.260">
    <property type="entry name" value="Galactose-binding domain-like"/>
    <property type="match status" value="1"/>
</dbReference>
<evidence type="ECO:0000256" key="4">
    <source>
        <dbReference type="ARBA" id="ARBA00023326"/>
    </source>
</evidence>
<keyword evidence="3" id="KW-0326">Glycosidase</keyword>
<feature type="domain" description="Exo-beta-D-glucosaminidase Ig-fold" evidence="8">
    <location>
        <begin position="748"/>
        <end position="851"/>
    </location>
</feature>
<dbReference type="EMBL" id="JAZGUE010000003">
    <property type="protein sequence ID" value="KAL2268053.1"/>
    <property type="molecule type" value="Genomic_DNA"/>
</dbReference>
<dbReference type="InterPro" id="IPR017853">
    <property type="entry name" value="GH"/>
</dbReference>
<dbReference type="InterPro" id="IPR043534">
    <property type="entry name" value="EBDG/EBM"/>
</dbReference>
<dbReference type="Gene3D" id="2.60.40.10">
    <property type="entry name" value="Immunoglobulins"/>
    <property type="match status" value="3"/>
</dbReference>
<comment type="caution">
    <text evidence="9">The sequence shown here is derived from an EMBL/GenBank/DDBJ whole genome shotgun (WGS) entry which is preliminary data.</text>
</comment>
<dbReference type="GeneID" id="98123863"/>
<evidence type="ECO:0000259" key="6">
    <source>
        <dbReference type="Pfam" id="PF00703"/>
    </source>
</evidence>
<dbReference type="InterPro" id="IPR041351">
    <property type="entry name" value="Ig_GlcNase"/>
</dbReference>
<evidence type="ECO:0000256" key="3">
    <source>
        <dbReference type="ARBA" id="ARBA00023295"/>
    </source>
</evidence>
<evidence type="ECO:0000259" key="8">
    <source>
        <dbReference type="Pfam" id="PF18368"/>
    </source>
</evidence>
<reference evidence="9 10" key="1">
    <citation type="journal article" date="2024" name="Commun. Biol.">
        <title>Comparative genomic analysis of thermophilic fungi reveals convergent evolutionary adaptations and gene losses.</title>
        <authorList>
            <person name="Steindorff A.S."/>
            <person name="Aguilar-Pontes M.V."/>
            <person name="Robinson A.J."/>
            <person name="Andreopoulos B."/>
            <person name="LaButti K."/>
            <person name="Kuo A."/>
            <person name="Mondo S."/>
            <person name="Riley R."/>
            <person name="Otillar R."/>
            <person name="Haridas S."/>
            <person name="Lipzen A."/>
            <person name="Grimwood J."/>
            <person name="Schmutz J."/>
            <person name="Clum A."/>
            <person name="Reid I.D."/>
            <person name="Moisan M.C."/>
            <person name="Butler G."/>
            <person name="Nguyen T.T.M."/>
            <person name="Dewar K."/>
            <person name="Conant G."/>
            <person name="Drula E."/>
            <person name="Henrissat B."/>
            <person name="Hansel C."/>
            <person name="Singer S."/>
            <person name="Hutchinson M.I."/>
            <person name="de Vries R.P."/>
            <person name="Natvig D.O."/>
            <person name="Powell A.J."/>
            <person name="Tsang A."/>
            <person name="Grigoriev I.V."/>
        </authorList>
    </citation>
    <scope>NUCLEOTIDE SEQUENCE [LARGE SCALE GENOMIC DNA]</scope>
    <source>
        <strain evidence="9 10">ATCC 22073</strain>
    </source>
</reference>
<feature type="signal peptide" evidence="5">
    <location>
        <begin position="1"/>
        <end position="19"/>
    </location>
</feature>
<evidence type="ECO:0008006" key="11">
    <source>
        <dbReference type="Google" id="ProtNLM"/>
    </source>
</evidence>
<dbReference type="Pfam" id="PF17786">
    <property type="entry name" value="Mannosidase_ig"/>
    <property type="match status" value="1"/>
</dbReference>
<dbReference type="InterPro" id="IPR036156">
    <property type="entry name" value="Beta-gal/glucu_dom_sf"/>
</dbReference>
<name>A0ABR4DCI4_9PEZI</name>
<organism evidence="9 10">
    <name type="scientific">Remersonia thermophila</name>
    <dbReference type="NCBI Taxonomy" id="72144"/>
    <lineage>
        <taxon>Eukaryota</taxon>
        <taxon>Fungi</taxon>
        <taxon>Dikarya</taxon>
        <taxon>Ascomycota</taxon>
        <taxon>Pezizomycotina</taxon>
        <taxon>Sordariomycetes</taxon>
        <taxon>Sordariomycetidae</taxon>
        <taxon>Sordariales</taxon>
        <taxon>Sordariales incertae sedis</taxon>
        <taxon>Remersonia</taxon>
    </lineage>
</organism>
<dbReference type="SUPFAM" id="SSF51445">
    <property type="entry name" value="(Trans)glycosidases"/>
    <property type="match status" value="1"/>
</dbReference>
<dbReference type="Pfam" id="PF00703">
    <property type="entry name" value="Glyco_hydro_2"/>
    <property type="match status" value="1"/>
</dbReference>
<dbReference type="PANTHER" id="PTHR43536">
    <property type="entry name" value="MANNOSYLGLYCOPROTEIN ENDO-BETA-MANNOSIDASE"/>
    <property type="match status" value="1"/>
</dbReference>
<dbReference type="SUPFAM" id="SSF49785">
    <property type="entry name" value="Galactose-binding domain-like"/>
    <property type="match status" value="1"/>
</dbReference>
<proteinExistence type="predicted"/>
<keyword evidence="2" id="KW-0119">Carbohydrate metabolism</keyword>
<dbReference type="RefSeq" id="XP_070866780.1">
    <property type="nucleotide sequence ID" value="XM_071009219.1"/>
</dbReference>
<dbReference type="PANTHER" id="PTHR43536:SF1">
    <property type="entry name" value="MANNOSYLGLYCOPROTEIN ENDO-BETA-MANNOSIDASE"/>
    <property type="match status" value="1"/>
</dbReference>
<feature type="chain" id="PRO_5046382118" description="Exo-1,4-beta-D-glucosaminidase" evidence="5">
    <location>
        <begin position="20"/>
        <end position="859"/>
    </location>
</feature>
<dbReference type="InterPro" id="IPR008979">
    <property type="entry name" value="Galactose-bd-like_sf"/>
</dbReference>
<feature type="domain" description="Mannosidase Ig/CBM-like" evidence="7">
    <location>
        <begin position="652"/>
        <end position="739"/>
    </location>
</feature>
<evidence type="ECO:0000256" key="5">
    <source>
        <dbReference type="SAM" id="SignalP"/>
    </source>
</evidence>
<protein>
    <recommendedName>
        <fullName evidence="11">Exo-1,4-beta-D-glucosaminidase</fullName>
    </recommendedName>
</protein>
<evidence type="ECO:0000256" key="2">
    <source>
        <dbReference type="ARBA" id="ARBA00023277"/>
    </source>
</evidence>
<gene>
    <name evidence="9" type="ORF">VTJ83DRAFT_2899</name>
</gene>
<dbReference type="InterPro" id="IPR041447">
    <property type="entry name" value="Mannosidase_ig"/>
</dbReference>
<evidence type="ECO:0000313" key="9">
    <source>
        <dbReference type="EMBL" id="KAL2268053.1"/>
    </source>
</evidence>
<sequence>MGVKGLAVALGLATVASQAAPLVSLPGDTAVIPSWDLASSAKVGSDLSALSKPGLDTSSWHHVGTSRCTLIGCLIEAGVYKEDELFYSDGCPSKDIFFNGERVASSADQAGSYVGKAYDITRLVRDRNALVIQVHPTNYYRDLAIGWIDWNPWPADNGTGIWRDIEVRQTGAVRLEPLRVETQLSRHLDAQPVVATLKARAHNLEDVPLTVTAMASIVPEAGGQPIQWTQTLALAPRSSADLILTTTIKNPQIWWPRRWGAQHLYNATVSAIPASSTSPSDVAHTTFALRSVSRSFTRDNSTIFHVNHRPFQVLAAGYTPNMFLRSARRHWAQTLAYAAAMGLNTLRLEGKLEHPGLYDLADRAGIMLLPGWECCDKWEAFPYNNHLPADVLRMGRWADADYRIARESLRHEAEMMRNHPSVLGFLIGSDFAPDERATRGYVEAAREAGWQVPLIPSAAGRGFVSDSLTGPAGMKMEGPYEWVPPTYWWDNDGKGKLGAAFGFGSELGAGVGTPELASLRRFLSDSEIEDLWKRPNKTLFHMSREGSEFTTRQIYNAALWKRWGAPTSREDYLVKAQLMDYEATRAQFEAYVAMWSNEDRPATGLVYWMLNAAWPSLHWQLWDYYMRPAGAFFGVQTAARMEHVVFDYVRSDVWLINRTPDRAGQRRVEVDVMDVHGRTHHRSVLTVDTAPDATKKIGSLTAVLESATKHQDAVFLRLVLSGGDVILSRNVYWVSKTRDVPDWKRSEWFVTPVSRYADYTSLNQLAPASIKVSGVKGSGDAVQVTVENTAAIPAFFVRVTLVDADGNELLPVTWDDNYVSLWPQEKYVLTAKRVDEEHWKPAGLVVQGKNVAARRVELQ</sequence>
<dbReference type="InterPro" id="IPR013783">
    <property type="entry name" value="Ig-like_fold"/>
</dbReference>
<keyword evidence="1" id="KW-0378">Hydrolase</keyword>
<dbReference type="SUPFAM" id="SSF49303">
    <property type="entry name" value="beta-Galactosidase/glucuronidase domain"/>
    <property type="match status" value="3"/>
</dbReference>
<evidence type="ECO:0000256" key="1">
    <source>
        <dbReference type="ARBA" id="ARBA00022801"/>
    </source>
</evidence>
<dbReference type="Pfam" id="PF18368">
    <property type="entry name" value="Ig_GlcNase"/>
    <property type="match status" value="1"/>
</dbReference>
<keyword evidence="4" id="KW-0624">Polysaccharide degradation</keyword>